<evidence type="ECO:0000313" key="1">
    <source>
        <dbReference type="EMBL" id="VTJ71510.1"/>
    </source>
</evidence>
<name>A0A5E4BR30_MARMO</name>
<protein>
    <submittedName>
        <fullName evidence="1">Uncharacterized protein</fullName>
    </submittedName>
</protein>
<gene>
    <name evidence="1" type="ORF">MONAX_5E005849</name>
</gene>
<sequence length="68" mass="7341">DCSQPLNKALSQVLQQNLDFILLKREEFAKGKAVTEKPEEVVIPAVCKAVMSGAAGQLSKSPKDSQEV</sequence>
<accession>A0A5E4BR30</accession>
<dbReference type="AlphaFoldDB" id="A0A5E4BR30"/>
<feature type="non-terminal residue" evidence="1">
    <location>
        <position position="68"/>
    </location>
</feature>
<reference evidence="1" key="1">
    <citation type="submission" date="2019-04" db="EMBL/GenBank/DDBJ databases">
        <authorList>
            <person name="Alioto T."/>
            <person name="Alioto T."/>
        </authorList>
    </citation>
    <scope>NUCLEOTIDE SEQUENCE [LARGE SCALE GENOMIC DNA]</scope>
</reference>
<keyword evidence="2" id="KW-1185">Reference proteome</keyword>
<proteinExistence type="predicted"/>
<dbReference type="EMBL" id="CABDUW010000567">
    <property type="protein sequence ID" value="VTJ71510.1"/>
    <property type="molecule type" value="Genomic_DNA"/>
</dbReference>
<evidence type="ECO:0000313" key="2">
    <source>
        <dbReference type="Proteomes" id="UP000335636"/>
    </source>
</evidence>
<organism evidence="1 2">
    <name type="scientific">Marmota monax</name>
    <name type="common">Woodchuck</name>
    <dbReference type="NCBI Taxonomy" id="9995"/>
    <lineage>
        <taxon>Eukaryota</taxon>
        <taxon>Metazoa</taxon>
        <taxon>Chordata</taxon>
        <taxon>Craniata</taxon>
        <taxon>Vertebrata</taxon>
        <taxon>Euteleostomi</taxon>
        <taxon>Mammalia</taxon>
        <taxon>Eutheria</taxon>
        <taxon>Euarchontoglires</taxon>
        <taxon>Glires</taxon>
        <taxon>Rodentia</taxon>
        <taxon>Sciuromorpha</taxon>
        <taxon>Sciuridae</taxon>
        <taxon>Xerinae</taxon>
        <taxon>Marmotini</taxon>
        <taxon>Marmota</taxon>
    </lineage>
</organism>
<dbReference type="Proteomes" id="UP000335636">
    <property type="component" value="Unassembled WGS sequence"/>
</dbReference>
<feature type="non-terminal residue" evidence="1">
    <location>
        <position position="1"/>
    </location>
</feature>
<comment type="caution">
    <text evidence="1">The sequence shown here is derived from an EMBL/GenBank/DDBJ whole genome shotgun (WGS) entry which is preliminary data.</text>
</comment>